<dbReference type="AlphaFoldDB" id="A0A4P6MAE7"/>
<dbReference type="Proteomes" id="UP000289726">
    <property type="component" value="Chromosome"/>
</dbReference>
<evidence type="ECO:0000313" key="2">
    <source>
        <dbReference type="EMBL" id="QBF23954.1"/>
    </source>
</evidence>
<reference evidence="1 3" key="1">
    <citation type="submission" date="2019-02" db="EMBL/GenBank/DDBJ databases">
        <title>Draft Genome Sequence of Maize Bushy Stunt-like Phytoplasma group 16SrI-B (Aster yellows) in South Africa.</title>
        <authorList>
            <person name="Coetzee B."/>
            <person name="Douglas-Smit N."/>
            <person name="Maree H.J."/>
            <person name="Burger J.T."/>
            <person name="Kruger K."/>
            <person name="Pietersen G."/>
        </authorList>
    </citation>
    <scope>NUCLEOTIDE SEQUENCE [LARGE SCALE GENOMIC DNA]</scope>
    <source>
        <strain evidence="1 3">De Villa</strain>
    </source>
</reference>
<organism evidence="1 3">
    <name type="scientific">'Catharanthus roseus' aster yellows phytoplasma</name>
    <dbReference type="NCBI Taxonomy" id="1193712"/>
    <lineage>
        <taxon>Bacteria</taxon>
        <taxon>Bacillati</taxon>
        <taxon>Mycoplasmatota</taxon>
        <taxon>Mollicutes</taxon>
        <taxon>Acholeplasmatales</taxon>
        <taxon>Acholeplasmataceae</taxon>
        <taxon>Candidatus Phytoplasma</taxon>
        <taxon>16SrI (Aster yellows group)</taxon>
    </lineage>
</organism>
<dbReference type="RefSeq" id="WP_130427541.1">
    <property type="nucleotide sequence ID" value="NZ_CP035949.1"/>
</dbReference>
<accession>A0A4P6MAE7</accession>
<gene>
    <name evidence="1" type="ORF">EXT02_00995</name>
    <name evidence="2" type="ORF">EXT02_02045</name>
</gene>
<sequence>MESPFLNALNRKENKQMLHLNDLTMNKEDVSLSFHALKTFNSIKRGIFNKEQIKAFENNLFFVKTTDFGQGCFSKFMSLHLYRLINYMQESRLKKLINQKIAFIQQELQDLNESNDWNYFFDNQYILTNFDYFYKLANIIYEEKEIQEKIEFIRLHMRPMPDKYYSYLRNNPKKVKKLYQFICLMCTENKNELTSIDIESKVKDIIKNIRQSKNNARYKAIYNFASEKEISWLTLTLAHHNNDGTISNDVKDLDKAKKLVVKFISKLRYQYKKYLIKQKLKKHIVNKYLTKFKYFFASQLQFKGVWHFHIMFNIDLLSIFGYTNKMMCQRKGIINNSEFLESQEYYVENKAKYNSNNGWFEKENKNLIIPNVFKLWADIVRDNLPNLKLLNPRSQNLQIFYKCKLNNTKKIEIKECKQLATIINKNVAEITSEYVSKYDAGLSEREIKKTIALKKNYLTGKKLFQFSYNCQKLSITKNIKYFPFDLHYDDYKITGFYLSNILKFGKNHILYDLLRNNVLKTLNKKAVKVPGKDFPEDKNITFEALDFDKNQDKYMFEYNSNKGKLSCFYGTIFYAKTLFKNFLTSNTYINLCNKLNKLFNLSKLSVLKPLNNYLENQRTFTCFNQYINPYLSYP</sequence>
<dbReference type="EMBL" id="CP035949">
    <property type="protein sequence ID" value="QBF23790.1"/>
    <property type="molecule type" value="Genomic_DNA"/>
</dbReference>
<name>A0A4P6MAE7_9MOLU</name>
<dbReference type="EMBL" id="CP035949">
    <property type="protein sequence ID" value="QBF23954.1"/>
    <property type="molecule type" value="Genomic_DNA"/>
</dbReference>
<proteinExistence type="predicted"/>
<evidence type="ECO:0000313" key="1">
    <source>
        <dbReference type="EMBL" id="QBF23790.1"/>
    </source>
</evidence>
<keyword evidence="3" id="KW-1185">Reference proteome</keyword>
<protein>
    <submittedName>
        <fullName evidence="1">Uncharacterized protein</fullName>
    </submittedName>
</protein>
<evidence type="ECO:0000313" key="3">
    <source>
        <dbReference type="Proteomes" id="UP000289726"/>
    </source>
</evidence>